<dbReference type="eggNOG" id="COG0526">
    <property type="taxonomic scope" value="Bacteria"/>
</dbReference>
<dbReference type="Pfam" id="PF00578">
    <property type="entry name" value="AhpC-TSA"/>
    <property type="match status" value="1"/>
</dbReference>
<dbReference type="AlphaFoldDB" id="Q0F0D9"/>
<feature type="domain" description="Thioredoxin" evidence="1">
    <location>
        <begin position="9"/>
        <end position="163"/>
    </location>
</feature>
<sequence length="185" mass="20723">MALVASIHVDLGWEMPDITLKDVEGQTLSLREQAGTNGLLVAFTCNHCPYALAVWPRLIRHAATLKQMGIHTVAVNPNIHPDYPADGIPAMKEKITEWGIDFPYLVDATQDAARAFDAQCTPDLYLFNGDGRLYYHGRFDDYWKDETKVTRQELMAAAELLTADENPPQPQHPTIGCSIKWVEES</sequence>
<dbReference type="InterPro" id="IPR036249">
    <property type="entry name" value="Thioredoxin-like_sf"/>
</dbReference>
<dbReference type="InterPro" id="IPR000866">
    <property type="entry name" value="AhpC/TSA"/>
</dbReference>
<accession>Q0F0D9</accession>
<gene>
    <name evidence="2" type="ORF">SPV1_07089</name>
</gene>
<dbReference type="InParanoid" id="Q0F0D9"/>
<dbReference type="GO" id="GO:0016491">
    <property type="term" value="F:oxidoreductase activity"/>
    <property type="evidence" value="ECO:0007669"/>
    <property type="project" value="InterPro"/>
</dbReference>
<dbReference type="Gene3D" id="3.40.30.10">
    <property type="entry name" value="Glutaredoxin"/>
    <property type="match status" value="1"/>
</dbReference>
<dbReference type="STRING" id="314344.AL013_10795"/>
<proteinExistence type="predicted"/>
<dbReference type="GO" id="GO:0016209">
    <property type="term" value="F:antioxidant activity"/>
    <property type="evidence" value="ECO:0007669"/>
    <property type="project" value="InterPro"/>
</dbReference>
<dbReference type="HOGENOM" id="CLU_076204_1_0_0"/>
<dbReference type="InterPro" id="IPR013766">
    <property type="entry name" value="Thioredoxin_domain"/>
</dbReference>
<reference evidence="2 3" key="1">
    <citation type="submission" date="2006-09" db="EMBL/GenBank/DDBJ databases">
        <authorList>
            <person name="Emerson D."/>
            <person name="Ferriera S."/>
            <person name="Johnson J."/>
            <person name="Kravitz S."/>
            <person name="Halpern A."/>
            <person name="Remington K."/>
            <person name="Beeson K."/>
            <person name="Tran B."/>
            <person name="Rogers Y.-H."/>
            <person name="Friedman R."/>
            <person name="Venter J.C."/>
        </authorList>
    </citation>
    <scope>NUCLEOTIDE SEQUENCE [LARGE SCALE GENOMIC DNA]</scope>
    <source>
        <strain evidence="2 3">PV-1</strain>
    </source>
</reference>
<dbReference type="OrthoDB" id="5292926at2"/>
<dbReference type="InterPro" id="IPR047262">
    <property type="entry name" value="PRX-like1"/>
</dbReference>
<dbReference type="PANTHER" id="PTHR43640">
    <property type="entry name" value="OS07G0260300 PROTEIN"/>
    <property type="match status" value="1"/>
</dbReference>
<dbReference type="PROSITE" id="PS51352">
    <property type="entry name" value="THIOREDOXIN_2"/>
    <property type="match status" value="1"/>
</dbReference>
<evidence type="ECO:0000259" key="1">
    <source>
        <dbReference type="PROSITE" id="PS51352"/>
    </source>
</evidence>
<dbReference type="SUPFAM" id="SSF52833">
    <property type="entry name" value="Thioredoxin-like"/>
    <property type="match status" value="1"/>
</dbReference>
<dbReference type="EMBL" id="AATS01000004">
    <property type="protein sequence ID" value="EAU55089.1"/>
    <property type="molecule type" value="Genomic_DNA"/>
</dbReference>
<name>Q0F0D9_9PROT</name>
<keyword evidence="3" id="KW-1185">Reference proteome</keyword>
<dbReference type="Proteomes" id="UP000005297">
    <property type="component" value="Unassembled WGS sequence"/>
</dbReference>
<comment type="caution">
    <text evidence="2">The sequence shown here is derived from an EMBL/GenBank/DDBJ whole genome shotgun (WGS) entry which is preliminary data.</text>
</comment>
<evidence type="ECO:0000313" key="3">
    <source>
        <dbReference type="Proteomes" id="UP000005297"/>
    </source>
</evidence>
<dbReference type="CDD" id="cd02969">
    <property type="entry name" value="PRX_like1"/>
    <property type="match status" value="1"/>
</dbReference>
<dbReference type="PANTHER" id="PTHR43640:SF1">
    <property type="entry name" value="THIOREDOXIN-DEPENDENT PEROXIREDOXIN"/>
    <property type="match status" value="1"/>
</dbReference>
<evidence type="ECO:0000313" key="2">
    <source>
        <dbReference type="EMBL" id="EAU55089.1"/>
    </source>
</evidence>
<organism evidence="2 3">
    <name type="scientific">Mariprofundus ferrooxydans PV-1</name>
    <dbReference type="NCBI Taxonomy" id="314345"/>
    <lineage>
        <taxon>Bacteria</taxon>
        <taxon>Pseudomonadati</taxon>
        <taxon>Pseudomonadota</taxon>
        <taxon>Candidatius Mariprofundia</taxon>
        <taxon>Mariprofundales</taxon>
        <taxon>Mariprofundaceae</taxon>
        <taxon>Mariprofundus</taxon>
    </lineage>
</organism>
<protein>
    <recommendedName>
        <fullName evidence="1">Thioredoxin domain-containing protein</fullName>
    </recommendedName>
</protein>
<dbReference type="RefSeq" id="WP_009851710.1">
    <property type="nucleotide sequence ID" value="NZ_DS022295.1"/>
</dbReference>